<reference evidence="1" key="1">
    <citation type="submission" date="2016-05" db="EMBL/GenBank/DDBJ databases">
        <authorList>
            <person name="Lavstsen T."/>
            <person name="Jespersen J.S."/>
        </authorList>
    </citation>
    <scope>NUCLEOTIDE SEQUENCE</scope>
    <source>
        <tissue evidence="1">Brain</tissue>
    </source>
</reference>
<dbReference type="AlphaFoldDB" id="A0A1A8VC32"/>
<feature type="non-terminal residue" evidence="1">
    <location>
        <position position="80"/>
    </location>
</feature>
<dbReference type="EMBL" id="HAEJ01017732">
    <property type="protein sequence ID" value="SBS58189.1"/>
    <property type="molecule type" value="Transcribed_RNA"/>
</dbReference>
<feature type="non-terminal residue" evidence="1">
    <location>
        <position position="1"/>
    </location>
</feature>
<evidence type="ECO:0000313" key="1">
    <source>
        <dbReference type="EMBL" id="SBS58189.1"/>
    </source>
</evidence>
<gene>
    <name evidence="1" type="primary">Nfu_g_1_019266</name>
</gene>
<protein>
    <submittedName>
        <fullName evidence="1">Uncharacterized protein</fullName>
    </submittedName>
</protein>
<reference evidence="1" key="2">
    <citation type="submission" date="2016-06" db="EMBL/GenBank/DDBJ databases">
        <title>The genome of a short-lived fish provides insights into sex chromosome evolution and the genetic control of aging.</title>
        <authorList>
            <person name="Reichwald K."/>
            <person name="Felder M."/>
            <person name="Petzold A."/>
            <person name="Koch P."/>
            <person name="Groth M."/>
            <person name="Platzer M."/>
        </authorList>
    </citation>
    <scope>NUCLEOTIDE SEQUENCE</scope>
    <source>
        <tissue evidence="1">Brain</tissue>
    </source>
</reference>
<organism evidence="1">
    <name type="scientific">Nothobranchius furzeri</name>
    <name type="common">Turquoise killifish</name>
    <dbReference type="NCBI Taxonomy" id="105023"/>
    <lineage>
        <taxon>Eukaryota</taxon>
        <taxon>Metazoa</taxon>
        <taxon>Chordata</taxon>
        <taxon>Craniata</taxon>
        <taxon>Vertebrata</taxon>
        <taxon>Euteleostomi</taxon>
        <taxon>Actinopterygii</taxon>
        <taxon>Neopterygii</taxon>
        <taxon>Teleostei</taxon>
        <taxon>Neoteleostei</taxon>
        <taxon>Acanthomorphata</taxon>
        <taxon>Ovalentaria</taxon>
        <taxon>Atherinomorphae</taxon>
        <taxon>Cyprinodontiformes</taxon>
        <taxon>Nothobranchiidae</taxon>
        <taxon>Nothobranchius</taxon>
    </lineage>
</organism>
<sequence length="80" mass="9525">ETLAAKAVSSCVFMWQISSIRLKSWLIGISESLFTWTRTEMIRSCRAYICTKHLIRLNRLSMRRVAFHERKIVNKRHETK</sequence>
<name>A0A1A8VC32_NOTFU</name>
<accession>A0A1A8VC32</accession>
<proteinExistence type="predicted"/>